<dbReference type="Pfam" id="PF22066">
    <property type="entry name" value="Cep192_D8"/>
    <property type="match status" value="1"/>
</dbReference>
<feature type="domain" description="Cep192-like" evidence="2">
    <location>
        <begin position="616"/>
        <end position="717"/>
    </location>
</feature>
<comment type="caution">
    <text evidence="8">The sequence shown here is derived from an EMBL/GenBank/DDBJ whole genome shotgun (WGS) entry which is preliminary data.</text>
</comment>
<dbReference type="GO" id="GO:0005737">
    <property type="term" value="C:cytoplasm"/>
    <property type="evidence" value="ECO:0007669"/>
    <property type="project" value="TreeGrafter"/>
</dbReference>
<dbReference type="InterPro" id="IPR054091">
    <property type="entry name" value="Cep192-like_D5"/>
</dbReference>
<dbReference type="Pfam" id="PF22067">
    <property type="entry name" value="Cep192_D3"/>
    <property type="match status" value="2"/>
</dbReference>
<evidence type="ECO:0000259" key="2">
    <source>
        <dbReference type="Pfam" id="PF22065"/>
    </source>
</evidence>
<dbReference type="GO" id="GO:0090222">
    <property type="term" value="P:centrosome-templated microtubule nucleation"/>
    <property type="evidence" value="ECO:0007669"/>
    <property type="project" value="InterPro"/>
</dbReference>
<dbReference type="EMBL" id="PPHD01000785">
    <property type="protein sequence ID" value="POI35122.1"/>
    <property type="molecule type" value="Genomic_DNA"/>
</dbReference>
<evidence type="ECO:0000313" key="8">
    <source>
        <dbReference type="EMBL" id="POI35122.1"/>
    </source>
</evidence>
<dbReference type="InterPro" id="IPR054090">
    <property type="entry name" value="Cep192_Spd-2-like_dom"/>
</dbReference>
<organism evidence="8 9">
    <name type="scientific">Bambusicola thoracicus</name>
    <name type="common">Chinese bamboo-partridge</name>
    <name type="synonym">Perdix thoracica</name>
    <dbReference type="NCBI Taxonomy" id="9083"/>
    <lineage>
        <taxon>Eukaryota</taxon>
        <taxon>Metazoa</taxon>
        <taxon>Chordata</taxon>
        <taxon>Craniata</taxon>
        <taxon>Vertebrata</taxon>
        <taxon>Euteleostomi</taxon>
        <taxon>Archelosauria</taxon>
        <taxon>Archosauria</taxon>
        <taxon>Dinosauria</taxon>
        <taxon>Saurischia</taxon>
        <taxon>Theropoda</taxon>
        <taxon>Coelurosauria</taxon>
        <taxon>Aves</taxon>
        <taxon>Neognathae</taxon>
        <taxon>Galloanserae</taxon>
        <taxon>Galliformes</taxon>
        <taxon>Phasianidae</taxon>
        <taxon>Perdicinae</taxon>
        <taxon>Bambusicola</taxon>
    </lineage>
</organism>
<dbReference type="InterPro" id="IPR039103">
    <property type="entry name" value="Spd-2/CEP192"/>
</dbReference>
<dbReference type="Pfam" id="PF22074">
    <property type="entry name" value="Cep192_D5"/>
    <property type="match status" value="1"/>
</dbReference>
<evidence type="ECO:0008006" key="10">
    <source>
        <dbReference type="Google" id="ProtNLM"/>
    </source>
</evidence>
<dbReference type="Pfam" id="PF22076">
    <property type="entry name" value="Cep192_D6"/>
    <property type="match status" value="1"/>
</dbReference>
<dbReference type="PANTHER" id="PTHR16029:SF11">
    <property type="entry name" value="CENTROSOMAL PROTEIN OF 192 KDA"/>
    <property type="match status" value="1"/>
</dbReference>
<feature type="domain" description="Cep192/Spd-2-like" evidence="5">
    <location>
        <begin position="150"/>
        <end position="256"/>
    </location>
</feature>
<dbReference type="InterPro" id="IPR054089">
    <property type="entry name" value="Cep192-like_D3"/>
</dbReference>
<dbReference type="InterPro" id="IPR054087">
    <property type="entry name" value="Cep192-like_D7"/>
</dbReference>
<dbReference type="Proteomes" id="UP000237246">
    <property type="component" value="Unassembled WGS sequence"/>
</dbReference>
<protein>
    <recommendedName>
        <fullName evidence="10">Abnormal spindle-like microcephaly-associated protein ASH domain-containing protein</fullName>
    </recommendedName>
</protein>
<evidence type="ECO:0000259" key="5">
    <source>
        <dbReference type="Pfam" id="PF22073"/>
    </source>
</evidence>
<feature type="domain" description="Cep192-like" evidence="1">
    <location>
        <begin position="2"/>
        <end position="37"/>
    </location>
</feature>
<sequence>TLGPAEEFLARVDVEVDSPGPSSVIESIPLRARAGTARIHAPKDLQTIHLSASVGSTVKQQLPLKNAGNIGVNLKLKLAESSTKLSYFQMYTFSLYGYIFPENLGNIQTQTESVLKILVLPSGPQYEVVIKGEMESVENRPVSTAAADIPPILSNKQFIAWGGVKLGESVFKIPGLLFIIVEIYFIAALLQSIFGSEERLTSNWELKIRPKEDTNIYLMFTPTRVTCFFAKLEIKQLGIRSQPGIKFTIPLSGYGGTSSIILESVKKLSDSYMLTLDGLLPSRLKRVSFRIRNTGSRAAYVKALCFANLQTKTVVDPQVMTVSPEKFILREGAHEMITVTWNPIEKERNLLKPKTLLSTICFFCGDEISRQRYRRAMTCELEVAKPIVPENSLLRNIVFDEEFQGEQLVTEVCDIPRGTNDIRLFYANMRKIILTVVGYSVINQDVFQQPPGHHLESIRSESAARLINATLDVLPVKGPQGPPLPVKSNDGIQNKIDAEQTWVVKPENLILLPPSISGTADTGHVEIVNSSSRMLTFELSWPAHCLTVTPQHGVIEPESRALILVSPNPSLATKPSVIPWSGLIYIHCDNGQKKLTAGSGVQTKQNIFSIELKLVDKSYLEMENKGDENVRWNLSSFTPPYVKAMDGTGSVYRATYSAFRCYRVSGTLEAYGKEKVALIFFPRENGDYSQFWDLECHPVEKPSWKHKLRFQLSGTGIKAENTAAVARASADTLIEAGSPVIPKRKVCSEACTTKAGLNEITRGVYAPEELYTFLPTRIGESRTLKVNLRNNSPRTHLLKFLSPNEPFYIKHSKYSLRSHHYINVPVQFKPQAEGVFEGLLVVHTTKYGCINIRLCGKAIAKE</sequence>
<feature type="non-terminal residue" evidence="8">
    <location>
        <position position="1"/>
    </location>
</feature>
<name>A0A2P4TFH6_BAMTH</name>
<dbReference type="PANTHER" id="PTHR16029">
    <property type="entry name" value="CENTROSOMAL PROTEIN OF 192 KDA"/>
    <property type="match status" value="1"/>
</dbReference>
<dbReference type="GO" id="GO:0071539">
    <property type="term" value="P:protein localization to centrosome"/>
    <property type="evidence" value="ECO:0007669"/>
    <property type="project" value="InterPro"/>
</dbReference>
<dbReference type="GO" id="GO:0090307">
    <property type="term" value="P:mitotic spindle assembly"/>
    <property type="evidence" value="ECO:0007669"/>
    <property type="project" value="TreeGrafter"/>
</dbReference>
<dbReference type="Pfam" id="PF22073">
    <property type="entry name" value="Cep192_D4"/>
    <property type="match status" value="1"/>
</dbReference>
<evidence type="ECO:0000313" key="9">
    <source>
        <dbReference type="Proteomes" id="UP000237246"/>
    </source>
</evidence>
<dbReference type="Gene3D" id="2.60.40.10">
    <property type="entry name" value="Immunoglobulins"/>
    <property type="match status" value="1"/>
</dbReference>
<feature type="domain" description="Cep192-like" evidence="4">
    <location>
        <begin position="40"/>
        <end position="86"/>
    </location>
</feature>
<evidence type="ECO:0000259" key="7">
    <source>
        <dbReference type="Pfam" id="PF22076"/>
    </source>
</evidence>
<dbReference type="GO" id="GO:0051298">
    <property type="term" value="P:centrosome duplication"/>
    <property type="evidence" value="ECO:0007669"/>
    <property type="project" value="InterPro"/>
</dbReference>
<dbReference type="OrthoDB" id="67059at2759"/>
<proteinExistence type="predicted"/>
<dbReference type="InterPro" id="IPR054086">
    <property type="entry name" value="Cep192-like_D2"/>
</dbReference>
<dbReference type="InterPro" id="IPR054088">
    <property type="entry name" value="Cep192-like_D8"/>
</dbReference>
<evidence type="ECO:0000259" key="4">
    <source>
        <dbReference type="Pfam" id="PF22067"/>
    </source>
</evidence>
<feature type="domain" description="Cep192-like" evidence="7">
    <location>
        <begin position="499"/>
        <end position="595"/>
    </location>
</feature>
<dbReference type="GO" id="GO:0000242">
    <property type="term" value="C:pericentriolar material"/>
    <property type="evidence" value="ECO:0007669"/>
    <property type="project" value="TreeGrafter"/>
</dbReference>
<evidence type="ECO:0000259" key="3">
    <source>
        <dbReference type="Pfam" id="PF22066"/>
    </source>
</evidence>
<feature type="domain" description="Cep192-like" evidence="6">
    <location>
        <begin position="262"/>
        <end position="438"/>
    </location>
</feature>
<dbReference type="InterPro" id="IPR054092">
    <property type="entry name" value="Cep192-like_D6"/>
</dbReference>
<gene>
    <name evidence="8" type="ORF">CIB84_001126</name>
</gene>
<dbReference type="InterPro" id="IPR013783">
    <property type="entry name" value="Ig-like_fold"/>
</dbReference>
<dbReference type="Pfam" id="PF22064">
    <property type="entry name" value="Cep192_D2"/>
    <property type="match status" value="1"/>
</dbReference>
<keyword evidence="9" id="KW-1185">Reference proteome</keyword>
<dbReference type="GO" id="GO:0005814">
    <property type="term" value="C:centriole"/>
    <property type="evidence" value="ECO:0007669"/>
    <property type="project" value="TreeGrafter"/>
</dbReference>
<dbReference type="GO" id="GO:0019901">
    <property type="term" value="F:protein kinase binding"/>
    <property type="evidence" value="ECO:0007669"/>
    <property type="project" value="TreeGrafter"/>
</dbReference>
<dbReference type="AlphaFoldDB" id="A0A2P4TFH6"/>
<accession>A0A2P4TFH6</accession>
<evidence type="ECO:0000259" key="1">
    <source>
        <dbReference type="Pfam" id="PF22064"/>
    </source>
</evidence>
<dbReference type="Pfam" id="PF22065">
    <property type="entry name" value="Cep192_D7"/>
    <property type="match status" value="1"/>
</dbReference>
<feature type="domain" description="Cep192-like" evidence="3">
    <location>
        <begin position="760"/>
        <end position="858"/>
    </location>
</feature>
<feature type="domain" description="Cep192-like" evidence="4">
    <location>
        <begin position="108"/>
        <end position="134"/>
    </location>
</feature>
<evidence type="ECO:0000259" key="6">
    <source>
        <dbReference type="Pfam" id="PF22074"/>
    </source>
</evidence>
<reference evidence="8 9" key="1">
    <citation type="submission" date="2018-01" db="EMBL/GenBank/DDBJ databases">
        <title>Comparison of the Chinese Bamboo Partridge and Red Junglefowl genome sequences highlights the importance of demography in genome evolution.</title>
        <authorList>
            <person name="Tiley G.P."/>
            <person name="Kimball R.T."/>
            <person name="Braun E.L."/>
            <person name="Burleigh J.G."/>
        </authorList>
    </citation>
    <scope>NUCLEOTIDE SEQUENCE [LARGE SCALE GENOMIC DNA]</scope>
    <source>
        <strain evidence="8">RTK389</strain>
        <tissue evidence="8">Blood</tissue>
    </source>
</reference>